<dbReference type="SUPFAM" id="SSF46689">
    <property type="entry name" value="Homeodomain-like"/>
    <property type="match status" value="1"/>
</dbReference>
<accession>A0A011SUK8</accession>
<dbReference type="STRING" id="69279.BG36_13480"/>
<dbReference type="PANTHER" id="PTHR43479">
    <property type="entry name" value="ACREF/ENVCD OPERON REPRESSOR-RELATED"/>
    <property type="match status" value="1"/>
</dbReference>
<dbReference type="HOGENOM" id="CLU_087539_3_1_5"/>
<dbReference type="eggNOG" id="COG1309">
    <property type="taxonomic scope" value="Bacteria"/>
</dbReference>
<keyword evidence="1 2" id="KW-0238">DNA-binding</keyword>
<dbReference type="Proteomes" id="UP000019849">
    <property type="component" value="Unassembled WGS sequence"/>
</dbReference>
<sequence>MEAAIVSNRTDARSLSVKIERENENRRIDRRVARTRASLQDALIALVPVQGYASITVEDICARADVGRSTFYAHYPDKEALRAATIEAHLHSLTRPHEPPPEDVPHGCLFAFSRPMFEHAQAARALHAALFADGGDTMHNEVRDRIRRSIREELSGRPVLATAIPAEFIVHFVAGAFVSVLGWWLAEGREISAAEADGMFQELARSGLAPQ</sequence>
<name>A0A011SUK8_9HYPH</name>
<evidence type="ECO:0000256" key="2">
    <source>
        <dbReference type="PROSITE-ProRule" id="PRU00335"/>
    </source>
</evidence>
<evidence type="ECO:0000259" key="3">
    <source>
        <dbReference type="PROSITE" id="PS50977"/>
    </source>
</evidence>
<reference evidence="4 5" key="1">
    <citation type="submission" date="2014-02" db="EMBL/GenBank/DDBJ databases">
        <title>Aquamicrobium defluvii Genome sequencing.</title>
        <authorList>
            <person name="Wang X."/>
        </authorList>
    </citation>
    <scope>NUCLEOTIDE SEQUENCE [LARGE SCALE GENOMIC DNA]</scope>
    <source>
        <strain evidence="4 5">W13Z1</strain>
    </source>
</reference>
<proteinExistence type="predicted"/>
<comment type="caution">
    <text evidence="4">The sequence shown here is derived from an EMBL/GenBank/DDBJ whole genome shotgun (WGS) entry which is preliminary data.</text>
</comment>
<feature type="domain" description="HTH tetR-type" evidence="3">
    <location>
        <begin position="33"/>
        <end position="93"/>
    </location>
</feature>
<dbReference type="Pfam" id="PF00440">
    <property type="entry name" value="TetR_N"/>
    <property type="match status" value="1"/>
</dbReference>
<evidence type="ECO:0000256" key="1">
    <source>
        <dbReference type="ARBA" id="ARBA00023125"/>
    </source>
</evidence>
<dbReference type="PATRIC" id="fig|69279.3.peg.3789"/>
<dbReference type="GO" id="GO:0003677">
    <property type="term" value="F:DNA binding"/>
    <property type="evidence" value="ECO:0007669"/>
    <property type="project" value="UniProtKB-UniRule"/>
</dbReference>
<protein>
    <recommendedName>
        <fullName evidence="3">HTH tetR-type domain-containing protein</fullName>
    </recommendedName>
</protein>
<organism evidence="4 5">
    <name type="scientific">Aquamicrobium defluvii</name>
    <dbReference type="NCBI Taxonomy" id="69279"/>
    <lineage>
        <taxon>Bacteria</taxon>
        <taxon>Pseudomonadati</taxon>
        <taxon>Pseudomonadota</taxon>
        <taxon>Alphaproteobacteria</taxon>
        <taxon>Hyphomicrobiales</taxon>
        <taxon>Phyllobacteriaceae</taxon>
        <taxon>Aquamicrobium</taxon>
    </lineage>
</organism>
<dbReference type="InterPro" id="IPR001647">
    <property type="entry name" value="HTH_TetR"/>
</dbReference>
<feature type="DNA-binding region" description="H-T-H motif" evidence="2">
    <location>
        <begin position="56"/>
        <end position="75"/>
    </location>
</feature>
<dbReference type="InterPro" id="IPR039532">
    <property type="entry name" value="TetR_C_Firmicutes"/>
</dbReference>
<dbReference type="AlphaFoldDB" id="A0A011SUK8"/>
<gene>
    <name evidence="4" type="ORF">BG36_13480</name>
</gene>
<dbReference type="PANTHER" id="PTHR43479:SF7">
    <property type="entry name" value="TETR-FAMILY TRANSCRIPTIONAL REGULATOR"/>
    <property type="match status" value="1"/>
</dbReference>
<dbReference type="Gene3D" id="1.10.357.10">
    <property type="entry name" value="Tetracycline Repressor, domain 2"/>
    <property type="match status" value="1"/>
</dbReference>
<dbReference type="PROSITE" id="PS50977">
    <property type="entry name" value="HTH_TETR_2"/>
    <property type="match status" value="1"/>
</dbReference>
<dbReference type="Pfam" id="PF14278">
    <property type="entry name" value="TetR_C_8"/>
    <property type="match status" value="1"/>
</dbReference>
<dbReference type="InterPro" id="IPR009057">
    <property type="entry name" value="Homeodomain-like_sf"/>
</dbReference>
<dbReference type="EMBL" id="JENY01000028">
    <property type="protein sequence ID" value="EXL02884.1"/>
    <property type="molecule type" value="Genomic_DNA"/>
</dbReference>
<dbReference type="InterPro" id="IPR050624">
    <property type="entry name" value="HTH-type_Tx_Regulator"/>
</dbReference>
<evidence type="ECO:0000313" key="4">
    <source>
        <dbReference type="EMBL" id="EXL02884.1"/>
    </source>
</evidence>
<evidence type="ECO:0000313" key="5">
    <source>
        <dbReference type="Proteomes" id="UP000019849"/>
    </source>
</evidence>